<keyword evidence="4 7" id="KW-0663">Pyridoxal phosphate</keyword>
<dbReference type="InterPro" id="IPR015424">
    <property type="entry name" value="PyrdxlP-dep_Trfase"/>
</dbReference>
<dbReference type="NCBIfam" id="NF000818">
    <property type="entry name" value="PRK00062.1"/>
    <property type="match status" value="1"/>
</dbReference>
<gene>
    <name evidence="7" type="primary">hemL</name>
    <name evidence="8" type="ORF">BTO15_11715</name>
</gene>
<dbReference type="NCBIfam" id="TIGR00713">
    <property type="entry name" value="hemL"/>
    <property type="match status" value="1"/>
</dbReference>
<dbReference type="HAMAP" id="MF_00375">
    <property type="entry name" value="HemL_aminotrans_3"/>
    <property type="match status" value="1"/>
</dbReference>
<evidence type="ECO:0000256" key="6">
    <source>
        <dbReference type="ARBA" id="ARBA00023244"/>
    </source>
</evidence>
<sequence length="430" mass="46457">MEFKKSEKLYKKGLKNLVGAVNSPVRAFSSVGGNPLFIKKAKGTKITDVDGNKYIDLVLSYGPMILGHRHKKVQKAVEKALQKGYSFGASTENEIKLAKIVCDAFPGMDKVRFVNSGTEAVLSGIRLARAFTGKDKIIKFAGCYHGHQDALLVAAGSGLMTLSLPGSKGVPEGAVKNTLISNYNDLESVKKHFENDDNIAGVIIEPIAGNMGVVVPEDNFLVELKKYLESKGALLIVDEVMTGFRSKFGGAQELLGVEADITCLGKVIGGGFPVGAYGAREEIMQEVAPLGGMYQAGTLSGNPIAMAGGIATLTELKKQNPYKQFEETGAILEVILLETAKKYNVALTVNRFGSMLNPFFVNSEVTNFVEAQLSDTKKFAVFFWEMIRNGVFLPPSQFEAWFLSSALSDKDIKKISKAIDAGMKKVAESN</sequence>
<comment type="cofactor">
    <cofactor evidence="1 7">
        <name>pyridoxal 5'-phosphate</name>
        <dbReference type="ChEBI" id="CHEBI:597326"/>
    </cofactor>
</comment>
<dbReference type="PANTHER" id="PTHR43713">
    <property type="entry name" value="GLUTAMATE-1-SEMIALDEHYDE 2,1-AMINOMUTASE"/>
    <property type="match status" value="1"/>
</dbReference>
<keyword evidence="9" id="KW-1185">Reference proteome</keyword>
<evidence type="ECO:0000256" key="5">
    <source>
        <dbReference type="ARBA" id="ARBA00023235"/>
    </source>
</evidence>
<evidence type="ECO:0000256" key="3">
    <source>
        <dbReference type="ARBA" id="ARBA00008981"/>
    </source>
</evidence>
<dbReference type="RefSeq" id="WP_208888915.1">
    <property type="nucleotide sequence ID" value="NZ_CP019336.1"/>
</dbReference>
<dbReference type="Gene3D" id="3.90.1150.10">
    <property type="entry name" value="Aspartate Aminotransferase, domain 1"/>
    <property type="match status" value="1"/>
</dbReference>
<comment type="subcellular location">
    <subcellularLocation>
        <location evidence="7">Cytoplasm</location>
    </subcellularLocation>
</comment>
<name>A0ABN5F7K4_9FLAO</name>
<evidence type="ECO:0000313" key="9">
    <source>
        <dbReference type="Proteomes" id="UP000232721"/>
    </source>
</evidence>
<evidence type="ECO:0000256" key="4">
    <source>
        <dbReference type="ARBA" id="ARBA00022898"/>
    </source>
</evidence>
<dbReference type="InterPro" id="IPR015422">
    <property type="entry name" value="PyrdxlP-dep_Trfase_small"/>
</dbReference>
<dbReference type="InterPro" id="IPR004639">
    <property type="entry name" value="4pyrrol_synth_GluAld_NH2Trfase"/>
</dbReference>
<dbReference type="EMBL" id="CP019336">
    <property type="protein sequence ID" value="AUC22714.1"/>
    <property type="molecule type" value="Genomic_DNA"/>
</dbReference>
<dbReference type="Pfam" id="PF00202">
    <property type="entry name" value="Aminotran_3"/>
    <property type="match status" value="1"/>
</dbReference>
<evidence type="ECO:0000313" key="8">
    <source>
        <dbReference type="EMBL" id="AUC22714.1"/>
    </source>
</evidence>
<comment type="pathway">
    <text evidence="2">Porphyrin-containing compound metabolism; protoporphyrin-IX biosynthesis; 5-aminolevulinate from L-glutamyl-tRNA(Glu): step 2/2.</text>
</comment>
<dbReference type="InterPro" id="IPR015421">
    <property type="entry name" value="PyrdxlP-dep_Trfase_major"/>
</dbReference>
<keyword evidence="5 7" id="KW-0413">Isomerase</keyword>
<dbReference type="InterPro" id="IPR005814">
    <property type="entry name" value="Aminotrans_3"/>
</dbReference>
<keyword evidence="7" id="KW-0963">Cytoplasm</keyword>
<dbReference type="CDD" id="cd00610">
    <property type="entry name" value="OAT_like"/>
    <property type="match status" value="1"/>
</dbReference>
<reference evidence="8 9" key="1">
    <citation type="submission" date="2017-02" db="EMBL/GenBank/DDBJ databases">
        <title>Trade-off between light-utilization and light-protection in marine flavobacteria.</title>
        <authorList>
            <person name="Kumagai Y."/>
            <person name="Yoshizawa S."/>
            <person name="Kogure K."/>
            <person name="Iwasaki W."/>
        </authorList>
    </citation>
    <scope>NUCLEOTIDE SEQUENCE [LARGE SCALE GENOMIC DNA]</scope>
    <source>
        <strain evidence="8 9">KCTC 23670</strain>
    </source>
</reference>
<comment type="catalytic activity">
    <reaction evidence="7">
        <text>(S)-4-amino-5-oxopentanoate = 5-aminolevulinate</text>
        <dbReference type="Rhea" id="RHEA:14265"/>
        <dbReference type="ChEBI" id="CHEBI:57501"/>
        <dbReference type="ChEBI" id="CHEBI:356416"/>
        <dbReference type="EC" id="5.4.3.8"/>
    </reaction>
</comment>
<keyword evidence="6 7" id="KW-0627">Porphyrin biosynthesis</keyword>
<dbReference type="Proteomes" id="UP000232721">
    <property type="component" value="Chromosome"/>
</dbReference>
<comment type="similarity">
    <text evidence="3 7">Belongs to the class-III pyridoxal-phosphate-dependent aminotransferase family. HemL subfamily.</text>
</comment>
<accession>A0ABN5F7K4</accession>
<proteinExistence type="inferred from homology"/>
<feature type="modified residue" description="N6-(pyridoxal phosphate)lysine" evidence="7">
    <location>
        <position position="266"/>
    </location>
</feature>
<comment type="subunit">
    <text evidence="7">Homodimer.</text>
</comment>
<dbReference type="EC" id="5.4.3.8" evidence="7"/>
<evidence type="ECO:0000256" key="7">
    <source>
        <dbReference type="HAMAP-Rule" id="MF_00375"/>
    </source>
</evidence>
<dbReference type="PANTHER" id="PTHR43713:SF3">
    <property type="entry name" value="GLUTAMATE-1-SEMIALDEHYDE 2,1-AMINOMUTASE 1, CHLOROPLASTIC-RELATED"/>
    <property type="match status" value="1"/>
</dbReference>
<organism evidence="8 9">
    <name type="scientific">Polaribacter sejongensis</name>
    <dbReference type="NCBI Taxonomy" id="985043"/>
    <lineage>
        <taxon>Bacteria</taxon>
        <taxon>Pseudomonadati</taxon>
        <taxon>Bacteroidota</taxon>
        <taxon>Flavobacteriia</taxon>
        <taxon>Flavobacteriales</taxon>
        <taxon>Flavobacteriaceae</taxon>
    </lineage>
</organism>
<evidence type="ECO:0000256" key="1">
    <source>
        <dbReference type="ARBA" id="ARBA00001933"/>
    </source>
</evidence>
<dbReference type="SUPFAM" id="SSF53383">
    <property type="entry name" value="PLP-dependent transferases"/>
    <property type="match status" value="1"/>
</dbReference>
<dbReference type="Gene3D" id="3.40.640.10">
    <property type="entry name" value="Type I PLP-dependent aspartate aminotransferase-like (Major domain)"/>
    <property type="match status" value="1"/>
</dbReference>
<evidence type="ECO:0000256" key="2">
    <source>
        <dbReference type="ARBA" id="ARBA00004819"/>
    </source>
</evidence>
<protein>
    <recommendedName>
        <fullName evidence="7">Glutamate-1-semialdehyde 2,1-aminomutase</fullName>
        <shortName evidence="7">GSA</shortName>
        <ecNumber evidence="7">5.4.3.8</ecNumber>
    </recommendedName>
    <alternativeName>
        <fullName evidence="7">Glutamate-1-semialdehyde aminotransferase</fullName>
        <shortName evidence="7">GSA-AT</shortName>
    </alternativeName>
</protein>